<name>A0A150RL09_SORCE</name>
<reference evidence="1 2" key="1">
    <citation type="submission" date="2014-02" db="EMBL/GenBank/DDBJ databases">
        <title>The small core and large imbalanced accessory genome model reveals a collaborative survival strategy of Sorangium cellulosum strains in nature.</title>
        <authorList>
            <person name="Han K."/>
            <person name="Peng R."/>
            <person name="Blom J."/>
            <person name="Li Y.-Z."/>
        </authorList>
    </citation>
    <scope>NUCLEOTIDE SEQUENCE [LARGE SCALE GENOMIC DNA]</scope>
    <source>
        <strain evidence="1 2">So0011-07</strain>
    </source>
</reference>
<evidence type="ECO:0000313" key="1">
    <source>
        <dbReference type="EMBL" id="KYF80840.1"/>
    </source>
</evidence>
<accession>A0A150RL09</accession>
<proteinExistence type="predicted"/>
<dbReference type="EMBL" id="JEMB01002487">
    <property type="protein sequence ID" value="KYF80840.1"/>
    <property type="molecule type" value="Genomic_DNA"/>
</dbReference>
<sequence length="69" mass="7976">MIDEHEVLIILTVASPLDERSAVALGRYEFLFRITSRVRHHQRFCPDSARWATHYLDICYDKPSGGTLT</sequence>
<dbReference type="Proteomes" id="UP000075635">
    <property type="component" value="Unassembled WGS sequence"/>
</dbReference>
<protein>
    <submittedName>
        <fullName evidence="1">Uncharacterized protein</fullName>
    </submittedName>
</protein>
<comment type="caution">
    <text evidence="1">The sequence shown here is derived from an EMBL/GenBank/DDBJ whole genome shotgun (WGS) entry which is preliminary data.</text>
</comment>
<organism evidence="1 2">
    <name type="scientific">Sorangium cellulosum</name>
    <name type="common">Polyangium cellulosum</name>
    <dbReference type="NCBI Taxonomy" id="56"/>
    <lineage>
        <taxon>Bacteria</taxon>
        <taxon>Pseudomonadati</taxon>
        <taxon>Myxococcota</taxon>
        <taxon>Polyangia</taxon>
        <taxon>Polyangiales</taxon>
        <taxon>Polyangiaceae</taxon>
        <taxon>Sorangium</taxon>
    </lineage>
</organism>
<evidence type="ECO:0000313" key="2">
    <source>
        <dbReference type="Proteomes" id="UP000075635"/>
    </source>
</evidence>
<dbReference type="AlphaFoldDB" id="A0A150RL09"/>
<gene>
    <name evidence="1" type="ORF">BE17_44355</name>
</gene>